<evidence type="ECO:0000256" key="13">
    <source>
        <dbReference type="RuleBase" id="RU000587"/>
    </source>
</evidence>
<evidence type="ECO:0000256" key="5">
    <source>
        <dbReference type="ARBA" id="ARBA00022490"/>
    </source>
</evidence>
<dbReference type="EMBL" id="DVHE01000051">
    <property type="protein sequence ID" value="HIR50923.1"/>
    <property type="molecule type" value="Genomic_DNA"/>
</dbReference>
<dbReference type="EC" id="2.4.1.1" evidence="13"/>
<comment type="function">
    <text evidence="13">Allosteric enzyme that catalyzes the rate-limiting step in glycogen catabolism, the phosphorolytic cleavage of glycogen to produce glucose-1-phosphate, and plays a central role in maintaining cellular and organismal glucose homeostasis.</text>
</comment>
<comment type="subcellular location">
    <subcellularLocation>
        <location evidence="3">Cytoplasm</location>
    </subcellularLocation>
</comment>
<dbReference type="GO" id="GO:0005980">
    <property type="term" value="P:glycogen catabolic process"/>
    <property type="evidence" value="ECO:0007669"/>
    <property type="project" value="TreeGrafter"/>
</dbReference>
<dbReference type="PANTHER" id="PTHR11468:SF3">
    <property type="entry name" value="GLYCOGEN PHOSPHORYLASE, LIVER FORM"/>
    <property type="match status" value="1"/>
</dbReference>
<dbReference type="NCBIfam" id="TIGR02093">
    <property type="entry name" value="P_ylase"/>
    <property type="match status" value="1"/>
</dbReference>
<evidence type="ECO:0000256" key="9">
    <source>
        <dbReference type="ARBA" id="ARBA00022898"/>
    </source>
</evidence>
<evidence type="ECO:0000313" key="14">
    <source>
        <dbReference type="EMBL" id="HIR50923.1"/>
    </source>
</evidence>
<evidence type="ECO:0000256" key="12">
    <source>
        <dbReference type="PIRSR" id="PIRSR000460-1"/>
    </source>
</evidence>
<dbReference type="InterPro" id="IPR011833">
    <property type="entry name" value="Glycg_phsphrylas"/>
</dbReference>
<dbReference type="InterPro" id="IPR000811">
    <property type="entry name" value="Glyco_trans_35"/>
</dbReference>
<sequence length="752" mass="84709">MNVKERLTDVLAQRGTTLDTCSNGALCQALLVALRAYQQELKPAQGQKKLYYFSAEFLVGRLLRANLINLGLEEEVEALLKAHGRSLAQVEDCEPEPSLGNGGLGRLAACFLDSIASLGLPGDGVGLNYHYGLFRQDLKSGRQVELPDPWIEDDSWLVDTGISFPVTFRDCTLQAKLMDLEIPGYRNGVCNRLHLFDVEAPAPAPRDGISFDKTDIAGHLTSFLYPDDSDEAGRLLRVYQQYFMVSAGAQLILRELEERGCSLQSLDQHVVIHINDTHPSMVIPELIRLLMERGVDLERAIYLVERTCAYTNHTILAEALEKWPVHYLEQVAPQLLPVIRALDERAKRHCADPAVAIWDSNNLIHMAHMDIHYSSHVNGVAALHTEILKNTELNSFYRLYPEKFNNKTNGITLRRWLMGCNRPLSDLITEAIGPAWKTDAQQLQNLAPLTEDAAFLARLTEVKADRKAALAQWLREKQGLSLAEDAVYDIQIKRLHQYKRQQMNALYAIYKYLEIKAGHLPQRPLVMIWGAKAAPAYTLAKDTIHLLLCLQKLVASDPQVSPWLSIVMVENYNVSAAEMLVPACDISEQISLASKEASGTGNMKLMANGAVTLGTLDGANVEIAELVGRDNIYLFGRSSQEVIDLYQRNAYRSSDYWQRGDIGYLVDFLLSPELLALGDPQCLARLYKDFIAKDYFMALLDLRDYIDTKERCLNDYEDRTAWSKKMLVNIAQSGYFSSDRTIAEYNRDIWHL</sequence>
<keyword evidence="6" id="KW-0021">Allosteric enzyme</keyword>
<dbReference type="PANTHER" id="PTHR11468">
    <property type="entry name" value="GLYCOGEN PHOSPHORYLASE"/>
    <property type="match status" value="1"/>
</dbReference>
<comment type="caution">
    <text evidence="14">The sequence shown here is derived from an EMBL/GenBank/DDBJ whole genome shotgun (WGS) entry which is preliminary data.</text>
</comment>
<keyword evidence="5" id="KW-0963">Cytoplasm</keyword>
<evidence type="ECO:0000256" key="6">
    <source>
        <dbReference type="ARBA" id="ARBA00022533"/>
    </source>
</evidence>
<evidence type="ECO:0000256" key="11">
    <source>
        <dbReference type="ARBA" id="ARBA00025174"/>
    </source>
</evidence>
<reference evidence="14" key="1">
    <citation type="submission" date="2020-10" db="EMBL/GenBank/DDBJ databases">
        <authorList>
            <person name="Gilroy R."/>
        </authorList>
    </citation>
    <scope>NUCLEOTIDE SEQUENCE</scope>
    <source>
        <strain evidence="14">ChiBcec15-4380</strain>
    </source>
</reference>
<evidence type="ECO:0000256" key="7">
    <source>
        <dbReference type="ARBA" id="ARBA00022676"/>
    </source>
</evidence>
<comment type="cofactor">
    <cofactor evidence="2 13">
        <name>pyridoxal 5'-phosphate</name>
        <dbReference type="ChEBI" id="CHEBI:597326"/>
    </cofactor>
</comment>
<proteinExistence type="inferred from homology"/>
<dbReference type="GO" id="GO:0030170">
    <property type="term" value="F:pyridoxal phosphate binding"/>
    <property type="evidence" value="ECO:0007669"/>
    <property type="project" value="InterPro"/>
</dbReference>
<dbReference type="AlphaFoldDB" id="A0A9D1DHY2"/>
<name>A0A9D1DHY2_9FIRM</name>
<comment type="catalytic activity">
    <reaction evidence="1 13">
        <text>[(1-&gt;4)-alpha-D-glucosyl](n) + phosphate = [(1-&gt;4)-alpha-D-glucosyl](n-1) + alpha-D-glucose 1-phosphate</text>
        <dbReference type="Rhea" id="RHEA:41732"/>
        <dbReference type="Rhea" id="RHEA-COMP:9584"/>
        <dbReference type="Rhea" id="RHEA-COMP:9586"/>
        <dbReference type="ChEBI" id="CHEBI:15444"/>
        <dbReference type="ChEBI" id="CHEBI:43474"/>
        <dbReference type="ChEBI" id="CHEBI:58601"/>
        <dbReference type="EC" id="2.4.1.1"/>
    </reaction>
</comment>
<organism evidence="14 15">
    <name type="scientific">Candidatus Avoscillospira avicola</name>
    <dbReference type="NCBI Taxonomy" id="2840706"/>
    <lineage>
        <taxon>Bacteria</taxon>
        <taxon>Bacillati</taxon>
        <taxon>Bacillota</taxon>
        <taxon>Clostridia</taxon>
        <taxon>Eubacteriales</taxon>
        <taxon>Oscillospiraceae</taxon>
        <taxon>Oscillospiraceae incertae sedis</taxon>
        <taxon>Candidatus Avoscillospira</taxon>
    </lineage>
</organism>
<dbReference type="GO" id="GO:0008184">
    <property type="term" value="F:glycogen phosphorylase activity"/>
    <property type="evidence" value="ECO:0007669"/>
    <property type="project" value="InterPro"/>
</dbReference>
<evidence type="ECO:0000256" key="10">
    <source>
        <dbReference type="ARBA" id="ARBA00023277"/>
    </source>
</evidence>
<dbReference type="GO" id="GO:0005737">
    <property type="term" value="C:cytoplasm"/>
    <property type="evidence" value="ECO:0007669"/>
    <property type="project" value="UniProtKB-SubCell"/>
</dbReference>
<dbReference type="Gene3D" id="3.40.50.2000">
    <property type="entry name" value="Glycogen Phosphorylase B"/>
    <property type="match status" value="2"/>
</dbReference>
<reference evidence="14" key="2">
    <citation type="journal article" date="2021" name="PeerJ">
        <title>Extensive microbial diversity within the chicken gut microbiome revealed by metagenomics and culture.</title>
        <authorList>
            <person name="Gilroy R."/>
            <person name="Ravi A."/>
            <person name="Getino M."/>
            <person name="Pursley I."/>
            <person name="Horton D.L."/>
            <person name="Alikhan N.F."/>
            <person name="Baker D."/>
            <person name="Gharbi K."/>
            <person name="Hall N."/>
            <person name="Watson M."/>
            <person name="Adriaenssens E.M."/>
            <person name="Foster-Nyarko E."/>
            <person name="Jarju S."/>
            <person name="Secka A."/>
            <person name="Antonio M."/>
            <person name="Oren A."/>
            <person name="Chaudhuri R.R."/>
            <person name="La Ragione R."/>
            <person name="Hildebrand F."/>
            <person name="Pallen M.J."/>
        </authorList>
    </citation>
    <scope>NUCLEOTIDE SEQUENCE</scope>
    <source>
        <strain evidence="14">ChiBcec15-4380</strain>
    </source>
</reference>
<comment type="function">
    <text evidence="11">Phosphorylase is an important allosteric enzyme in carbohydrate metabolism. Enzymes from different sources differ in their regulatory mechanisms and in their natural substrates. However, all known phosphorylases share catalytic and structural properties.</text>
</comment>
<evidence type="ECO:0000256" key="8">
    <source>
        <dbReference type="ARBA" id="ARBA00022679"/>
    </source>
</evidence>
<evidence type="ECO:0000256" key="1">
    <source>
        <dbReference type="ARBA" id="ARBA00001275"/>
    </source>
</evidence>
<gene>
    <name evidence="14" type="primary">glgP</name>
    <name evidence="14" type="ORF">IAA53_06520</name>
</gene>
<feature type="modified residue" description="N6-(pyridoxal phosphate)lysine" evidence="12">
    <location>
        <position position="604"/>
    </location>
</feature>
<dbReference type="PIRSF" id="PIRSF000460">
    <property type="entry name" value="Pprylas_GlgP"/>
    <property type="match status" value="1"/>
</dbReference>
<evidence type="ECO:0000256" key="4">
    <source>
        <dbReference type="ARBA" id="ARBA00006047"/>
    </source>
</evidence>
<dbReference type="FunFam" id="3.40.50.2000:FF:000153">
    <property type="entry name" value="Alpha-1,4 glucan phosphorylase"/>
    <property type="match status" value="1"/>
</dbReference>
<keyword evidence="10 13" id="KW-0119">Carbohydrate metabolism</keyword>
<dbReference type="SUPFAM" id="SSF53756">
    <property type="entry name" value="UDP-Glycosyltransferase/glycogen phosphorylase"/>
    <property type="match status" value="1"/>
</dbReference>
<keyword evidence="9 12" id="KW-0663">Pyridoxal phosphate</keyword>
<keyword evidence="8 13" id="KW-0808">Transferase</keyword>
<accession>A0A9D1DHY2</accession>
<comment type="similarity">
    <text evidence="4 13">Belongs to the glycogen phosphorylase family.</text>
</comment>
<keyword evidence="7 13" id="KW-0328">Glycosyltransferase</keyword>
<protein>
    <recommendedName>
        <fullName evidence="13">Alpha-1,4 glucan phosphorylase</fullName>
        <ecNumber evidence="13">2.4.1.1</ecNumber>
    </recommendedName>
</protein>
<evidence type="ECO:0000256" key="3">
    <source>
        <dbReference type="ARBA" id="ARBA00004496"/>
    </source>
</evidence>
<dbReference type="FunFam" id="3.40.50.2000:FF:000003">
    <property type="entry name" value="Alpha-1,4 glucan phosphorylase"/>
    <property type="match status" value="1"/>
</dbReference>
<evidence type="ECO:0000256" key="2">
    <source>
        <dbReference type="ARBA" id="ARBA00001933"/>
    </source>
</evidence>
<dbReference type="Proteomes" id="UP000824239">
    <property type="component" value="Unassembled WGS sequence"/>
</dbReference>
<evidence type="ECO:0000313" key="15">
    <source>
        <dbReference type="Proteomes" id="UP000824239"/>
    </source>
</evidence>
<dbReference type="Pfam" id="PF00343">
    <property type="entry name" value="Phosphorylase"/>
    <property type="match status" value="1"/>
</dbReference>